<name>A0A915KX76_ROMCU</name>
<proteinExistence type="predicted"/>
<evidence type="ECO:0000313" key="1">
    <source>
        <dbReference type="Proteomes" id="UP000887565"/>
    </source>
</evidence>
<evidence type="ECO:0000313" key="2">
    <source>
        <dbReference type="WBParaSite" id="nRc.2.0.1.t42774-RA"/>
    </source>
</evidence>
<dbReference type="WBParaSite" id="nRc.2.0.1.t42774-RA">
    <property type="protein sequence ID" value="nRc.2.0.1.t42774-RA"/>
    <property type="gene ID" value="nRc.2.0.1.g42774"/>
</dbReference>
<keyword evidence="1" id="KW-1185">Reference proteome</keyword>
<sequence>MKHDSPYTEWFFIIVIFRKRHTCPGPTRTLASTTFFYINLHILLFNTASAALNLHTSLPITLCQRGDKCGDGGISGLCFVLGGDCYGFDRRRRVIGGQQYRIGECGLTDGLFGHCLSDGIDVGIDFHGRQGHCWEDIGYRQVGVR</sequence>
<accession>A0A915KX76</accession>
<reference evidence="2" key="1">
    <citation type="submission" date="2022-11" db="UniProtKB">
        <authorList>
            <consortium name="WormBaseParasite"/>
        </authorList>
    </citation>
    <scope>IDENTIFICATION</scope>
</reference>
<organism evidence="1 2">
    <name type="scientific">Romanomermis culicivorax</name>
    <name type="common">Nematode worm</name>
    <dbReference type="NCBI Taxonomy" id="13658"/>
    <lineage>
        <taxon>Eukaryota</taxon>
        <taxon>Metazoa</taxon>
        <taxon>Ecdysozoa</taxon>
        <taxon>Nematoda</taxon>
        <taxon>Enoplea</taxon>
        <taxon>Dorylaimia</taxon>
        <taxon>Mermithida</taxon>
        <taxon>Mermithoidea</taxon>
        <taxon>Mermithidae</taxon>
        <taxon>Romanomermis</taxon>
    </lineage>
</organism>
<protein>
    <submittedName>
        <fullName evidence="2">Uncharacterized protein</fullName>
    </submittedName>
</protein>
<dbReference type="Proteomes" id="UP000887565">
    <property type="component" value="Unplaced"/>
</dbReference>
<dbReference type="AlphaFoldDB" id="A0A915KX76"/>